<accession>A0ACB9IBM2</accession>
<evidence type="ECO:0000313" key="2">
    <source>
        <dbReference type="Proteomes" id="UP001056120"/>
    </source>
</evidence>
<proteinExistence type="predicted"/>
<keyword evidence="2" id="KW-1185">Reference proteome</keyword>
<dbReference type="EMBL" id="CM042026">
    <property type="protein sequence ID" value="KAI3804462.1"/>
    <property type="molecule type" value="Genomic_DNA"/>
</dbReference>
<comment type="caution">
    <text evidence="1">The sequence shown here is derived from an EMBL/GenBank/DDBJ whole genome shotgun (WGS) entry which is preliminary data.</text>
</comment>
<evidence type="ECO:0000313" key="1">
    <source>
        <dbReference type="EMBL" id="KAI3804462.1"/>
    </source>
</evidence>
<sequence>MLLHIILSLLTLALGTLQGSTSRAINNIAKPNCPTHYGNVTVPYPFGIGKDTGCSLDDSFYVTCDTSNEYPNLFLHSTGIEIYNFSESEFRIGAGIANRCYNQDGTIEENYGWWLQLNTFTYSQKNTLTVLGCDDYSLIRGTKGRSFSIGCLGVCGEVEDVPDDGQCSGPGCCKTSIPKGLDFYNISLSTFRNHTDVWSFNRCGYAFLGEEGSFKFRGASDLSPGGDVWARIKSTVHVVLSLLNAKKTVPAMR</sequence>
<reference evidence="1 2" key="2">
    <citation type="journal article" date="2022" name="Mol. Ecol. Resour.">
        <title>The genomes of chicory, endive, great burdock and yacon provide insights into Asteraceae paleo-polyploidization history and plant inulin production.</title>
        <authorList>
            <person name="Fan W."/>
            <person name="Wang S."/>
            <person name="Wang H."/>
            <person name="Wang A."/>
            <person name="Jiang F."/>
            <person name="Liu H."/>
            <person name="Zhao H."/>
            <person name="Xu D."/>
            <person name="Zhang Y."/>
        </authorList>
    </citation>
    <scope>NUCLEOTIDE SEQUENCE [LARGE SCALE GENOMIC DNA]</scope>
    <source>
        <strain evidence="2">cv. Yunnan</strain>
        <tissue evidence="1">Leaves</tissue>
    </source>
</reference>
<reference evidence="2" key="1">
    <citation type="journal article" date="2022" name="Mol. Ecol. Resour.">
        <title>The genomes of chicory, endive, great burdock and yacon provide insights into Asteraceae palaeo-polyploidization history and plant inulin production.</title>
        <authorList>
            <person name="Fan W."/>
            <person name="Wang S."/>
            <person name="Wang H."/>
            <person name="Wang A."/>
            <person name="Jiang F."/>
            <person name="Liu H."/>
            <person name="Zhao H."/>
            <person name="Xu D."/>
            <person name="Zhang Y."/>
        </authorList>
    </citation>
    <scope>NUCLEOTIDE SEQUENCE [LARGE SCALE GENOMIC DNA]</scope>
    <source>
        <strain evidence="2">cv. Yunnan</strain>
    </source>
</reference>
<protein>
    <submittedName>
        <fullName evidence="1">Uncharacterized protein</fullName>
    </submittedName>
</protein>
<dbReference type="Proteomes" id="UP001056120">
    <property type="component" value="Linkage Group LG09"/>
</dbReference>
<organism evidence="1 2">
    <name type="scientific">Smallanthus sonchifolius</name>
    <dbReference type="NCBI Taxonomy" id="185202"/>
    <lineage>
        <taxon>Eukaryota</taxon>
        <taxon>Viridiplantae</taxon>
        <taxon>Streptophyta</taxon>
        <taxon>Embryophyta</taxon>
        <taxon>Tracheophyta</taxon>
        <taxon>Spermatophyta</taxon>
        <taxon>Magnoliopsida</taxon>
        <taxon>eudicotyledons</taxon>
        <taxon>Gunneridae</taxon>
        <taxon>Pentapetalae</taxon>
        <taxon>asterids</taxon>
        <taxon>campanulids</taxon>
        <taxon>Asterales</taxon>
        <taxon>Asteraceae</taxon>
        <taxon>Asteroideae</taxon>
        <taxon>Heliantheae alliance</taxon>
        <taxon>Millerieae</taxon>
        <taxon>Smallanthus</taxon>
    </lineage>
</organism>
<gene>
    <name evidence="1" type="ORF">L1987_26014</name>
</gene>
<name>A0ACB9IBM2_9ASTR</name>